<name>A0AA41TWT2_9ACTN</name>
<dbReference type="GO" id="GO:0004016">
    <property type="term" value="F:adenylate cyclase activity"/>
    <property type="evidence" value="ECO:0007669"/>
    <property type="project" value="TreeGrafter"/>
</dbReference>
<dbReference type="Proteomes" id="UP001165378">
    <property type="component" value="Unassembled WGS sequence"/>
</dbReference>
<keyword evidence="5" id="KW-1185">Reference proteome</keyword>
<dbReference type="RefSeq" id="WP_235050209.1">
    <property type="nucleotide sequence ID" value="NZ_JAKFHA010000001.1"/>
</dbReference>
<sequence length="996" mass="105249">MTRTALARQLSYRSSTVSEVFGGTKMPSRALMSAIAVHLGQDPDAWLSRWAAVLDSEGSLRDTAFAAALPGVPGVPGMPRPDRAGPRLLERDAEVRQVQALIRGAETGRSGVLVVKGEPGIGKSALLASVRPSANMVRLSVRCAENEAELAFSALSALLRPVVHLIPVLPGPQQRALQIALALRDPDPGEPSPRQMAIGMGILGLLAAAAPVVAVVDDAHWMDEASAAALSFAARRIGTEGAAVLVGVRSHEACAMDLHGHPHVELTGLSAGPARELVDRVRPDRNFDATAWARLMRWTGGNPLALIEFSRSDTPAEALRAGSSPAALPGILDRAYRKRLAPLPEGTRRALLVCAASYTGDISEITAAVGPSAQAHLEVAENAELITVAGRKVEFVHPLVRSAAYHDSTPSDRRNVHMLLARSATPEIDPDHRAWHRAEAAFGPDEQVALALDAVAERARRRGALEAVRQACRRAAELTPQPEDRARRLLAAAVGARLAGLPDEALPLLSQALDLTRDPQRVGEIQQVHQQIRQIRSEPRSVVAELAGAAATLRDEAPRAAAELLATATSAAAMGGQVGQAVAMAEEGYGLAHAATGSGTPATIVMYAYALLASGRTAEASDLLSRRNEELLAADPLAHGPEVFGYACLALTFLDEYAAADRLATLALARIASVGAAEQLSVLASGIAELRLRQGRWRAAYASAARSAALADALGQSAITGYALATLTRIEAARGSRRRCEEYAARAASILEPGGFHTVASFNRLGLAQSALAHGRYAMAAAQLESVGRRVHGSGMRTAAVIPWHGDFVEALAGANRRADAARACDAFAELADPASPPTVRAALARCRGLLAEESRAAHDHFSAALHLQVQIADPYGLARTHLAAGERFLRDRKRADADRHLSAARRLFRQTGAEPWARRAERRLGLADTGSADAERYGTLTAQEAQAAALFAEGACEEETAEALFVSVRTAESRLDAAAAKLALPSRRDLGRALR</sequence>
<keyword evidence="1" id="KW-0547">Nucleotide-binding</keyword>
<feature type="domain" description="HTH luxR-type" evidence="3">
    <location>
        <begin position="938"/>
        <end position="995"/>
    </location>
</feature>
<accession>A0AA41TWT2</accession>
<dbReference type="PANTHER" id="PTHR16305">
    <property type="entry name" value="TESTICULAR SOLUBLE ADENYLYL CYCLASE"/>
    <property type="match status" value="1"/>
</dbReference>
<dbReference type="InterPro" id="IPR041664">
    <property type="entry name" value="AAA_16"/>
</dbReference>
<dbReference type="SUPFAM" id="SSF46894">
    <property type="entry name" value="C-terminal effector domain of the bipartite response regulators"/>
    <property type="match status" value="1"/>
</dbReference>
<dbReference type="Pfam" id="PF13191">
    <property type="entry name" value="AAA_16"/>
    <property type="match status" value="1"/>
</dbReference>
<dbReference type="InterPro" id="IPR027417">
    <property type="entry name" value="P-loop_NTPase"/>
</dbReference>
<comment type="caution">
    <text evidence="4">The sequence shown here is derived from an EMBL/GenBank/DDBJ whole genome shotgun (WGS) entry which is preliminary data.</text>
</comment>
<dbReference type="EMBL" id="JAKFHA010000001">
    <property type="protein sequence ID" value="MCF2526153.1"/>
    <property type="molecule type" value="Genomic_DNA"/>
</dbReference>
<evidence type="ECO:0000256" key="2">
    <source>
        <dbReference type="ARBA" id="ARBA00022840"/>
    </source>
</evidence>
<dbReference type="GO" id="GO:0003677">
    <property type="term" value="F:DNA binding"/>
    <property type="evidence" value="ECO:0007669"/>
    <property type="project" value="InterPro"/>
</dbReference>
<keyword evidence="2 4" id="KW-0067">ATP-binding</keyword>
<proteinExistence type="predicted"/>
<protein>
    <submittedName>
        <fullName evidence="4">ATP-binding protein</fullName>
    </submittedName>
</protein>
<dbReference type="AlphaFoldDB" id="A0AA41TWT2"/>
<dbReference type="GO" id="GO:0005737">
    <property type="term" value="C:cytoplasm"/>
    <property type="evidence" value="ECO:0007669"/>
    <property type="project" value="TreeGrafter"/>
</dbReference>
<evidence type="ECO:0000259" key="3">
    <source>
        <dbReference type="SMART" id="SM00421"/>
    </source>
</evidence>
<evidence type="ECO:0000313" key="4">
    <source>
        <dbReference type="EMBL" id="MCF2526153.1"/>
    </source>
</evidence>
<dbReference type="SMART" id="SM00421">
    <property type="entry name" value="HTH_LUXR"/>
    <property type="match status" value="1"/>
</dbReference>
<dbReference type="SUPFAM" id="SSF52540">
    <property type="entry name" value="P-loop containing nucleoside triphosphate hydrolases"/>
    <property type="match status" value="1"/>
</dbReference>
<reference evidence="4" key="1">
    <citation type="submission" date="2022-01" db="EMBL/GenBank/DDBJ databases">
        <title>Genome-Based Taxonomic Classification of the Phylum Actinobacteria.</title>
        <authorList>
            <person name="Gao Y."/>
        </authorList>
    </citation>
    <scope>NUCLEOTIDE SEQUENCE</scope>
    <source>
        <strain evidence="4">KLBMP 8922</strain>
    </source>
</reference>
<dbReference type="GO" id="GO:0005524">
    <property type="term" value="F:ATP binding"/>
    <property type="evidence" value="ECO:0007669"/>
    <property type="project" value="UniProtKB-KW"/>
</dbReference>
<dbReference type="InterPro" id="IPR016032">
    <property type="entry name" value="Sig_transdc_resp-reg_C-effctor"/>
</dbReference>
<dbReference type="Gene3D" id="1.10.10.10">
    <property type="entry name" value="Winged helix-like DNA-binding domain superfamily/Winged helix DNA-binding domain"/>
    <property type="match status" value="1"/>
</dbReference>
<dbReference type="GO" id="GO:0006355">
    <property type="term" value="P:regulation of DNA-templated transcription"/>
    <property type="evidence" value="ECO:0007669"/>
    <property type="project" value="InterPro"/>
</dbReference>
<dbReference type="InterPro" id="IPR000792">
    <property type="entry name" value="Tscrpt_reg_LuxR_C"/>
</dbReference>
<dbReference type="PANTHER" id="PTHR16305:SF35">
    <property type="entry name" value="TRANSCRIPTIONAL ACTIVATOR DOMAIN"/>
    <property type="match status" value="1"/>
</dbReference>
<evidence type="ECO:0000256" key="1">
    <source>
        <dbReference type="ARBA" id="ARBA00022741"/>
    </source>
</evidence>
<evidence type="ECO:0000313" key="5">
    <source>
        <dbReference type="Proteomes" id="UP001165378"/>
    </source>
</evidence>
<gene>
    <name evidence="4" type="ORF">LZ495_02800</name>
</gene>
<organism evidence="4 5">
    <name type="scientific">Yinghuangia soli</name>
    <dbReference type="NCBI Taxonomy" id="2908204"/>
    <lineage>
        <taxon>Bacteria</taxon>
        <taxon>Bacillati</taxon>
        <taxon>Actinomycetota</taxon>
        <taxon>Actinomycetes</taxon>
        <taxon>Kitasatosporales</taxon>
        <taxon>Streptomycetaceae</taxon>
        <taxon>Yinghuangia</taxon>
    </lineage>
</organism>
<dbReference type="InterPro" id="IPR036388">
    <property type="entry name" value="WH-like_DNA-bd_sf"/>
</dbReference>